<evidence type="ECO:0000256" key="1">
    <source>
        <dbReference type="SAM" id="MobiDB-lite"/>
    </source>
</evidence>
<dbReference type="OrthoDB" id="9839428at2"/>
<accession>A0A1I2BZ92</accession>
<keyword evidence="4" id="KW-1185">Reference proteome</keyword>
<evidence type="ECO:0000256" key="2">
    <source>
        <dbReference type="SAM" id="Phobius"/>
    </source>
</evidence>
<protein>
    <submittedName>
        <fullName evidence="3">Uncharacterized protein</fullName>
    </submittedName>
</protein>
<sequence length="177" mass="19452">MTRDDLDPPSPDMARAWRPVAAPPASDRDDELMRDPPPGEHHLGRFAGYAAARRIRRILIACLAVLVAGTVFAWYRWARQGEEPAALRQFELPAGTDTSERPRVLAWSQGKARLGLTREPPGVDTIELPDRTLKLKDGSDMAQFKVVVEDGKTTALEPVSGEIVEILQPGATPLLKP</sequence>
<feature type="compositionally biased region" description="Basic and acidic residues" evidence="1">
    <location>
        <begin position="31"/>
        <end position="43"/>
    </location>
</feature>
<organism evidence="3 4">
    <name type="scientific">Nannocystis exedens</name>
    <dbReference type="NCBI Taxonomy" id="54"/>
    <lineage>
        <taxon>Bacteria</taxon>
        <taxon>Pseudomonadati</taxon>
        <taxon>Myxococcota</taxon>
        <taxon>Polyangia</taxon>
        <taxon>Nannocystales</taxon>
        <taxon>Nannocystaceae</taxon>
        <taxon>Nannocystis</taxon>
    </lineage>
</organism>
<proteinExistence type="predicted"/>
<dbReference type="AlphaFoldDB" id="A0A1I2BZ92"/>
<gene>
    <name evidence="3" type="ORF">SAMN02745121_04860</name>
</gene>
<evidence type="ECO:0000313" key="4">
    <source>
        <dbReference type="Proteomes" id="UP000199400"/>
    </source>
</evidence>
<feature type="transmembrane region" description="Helical" evidence="2">
    <location>
        <begin position="58"/>
        <end position="77"/>
    </location>
</feature>
<keyword evidence="2" id="KW-1133">Transmembrane helix</keyword>
<feature type="region of interest" description="Disordered" evidence="1">
    <location>
        <begin position="1"/>
        <end position="43"/>
    </location>
</feature>
<dbReference type="EMBL" id="FOMX01000016">
    <property type="protein sequence ID" value="SFE61242.1"/>
    <property type="molecule type" value="Genomic_DNA"/>
</dbReference>
<dbReference type="RefSeq" id="WP_096329243.1">
    <property type="nucleotide sequence ID" value="NZ_FOMX01000016.1"/>
</dbReference>
<dbReference type="Proteomes" id="UP000199400">
    <property type="component" value="Unassembled WGS sequence"/>
</dbReference>
<reference evidence="4" key="1">
    <citation type="submission" date="2016-10" db="EMBL/GenBank/DDBJ databases">
        <authorList>
            <person name="Varghese N."/>
            <person name="Submissions S."/>
        </authorList>
    </citation>
    <scope>NUCLEOTIDE SEQUENCE [LARGE SCALE GENOMIC DNA]</scope>
    <source>
        <strain evidence="4">ATCC 25963</strain>
    </source>
</reference>
<name>A0A1I2BZ92_9BACT</name>
<keyword evidence="2" id="KW-0812">Transmembrane</keyword>
<feature type="compositionally biased region" description="Low complexity" evidence="1">
    <location>
        <begin position="14"/>
        <end position="25"/>
    </location>
</feature>
<keyword evidence="2" id="KW-0472">Membrane</keyword>
<evidence type="ECO:0000313" key="3">
    <source>
        <dbReference type="EMBL" id="SFE61242.1"/>
    </source>
</evidence>